<dbReference type="EC" id="2.3.3.13" evidence="3"/>
<organism evidence="11 12">
    <name type="scientific">Pendulispora albinea</name>
    <dbReference type="NCBI Taxonomy" id="2741071"/>
    <lineage>
        <taxon>Bacteria</taxon>
        <taxon>Pseudomonadati</taxon>
        <taxon>Myxococcota</taxon>
        <taxon>Myxococcia</taxon>
        <taxon>Myxococcales</taxon>
        <taxon>Sorangiineae</taxon>
        <taxon>Pendulisporaceae</taxon>
        <taxon>Pendulispora</taxon>
    </lineage>
</organism>
<evidence type="ECO:0000313" key="12">
    <source>
        <dbReference type="Proteomes" id="UP001370348"/>
    </source>
</evidence>
<dbReference type="PROSITE" id="PS50991">
    <property type="entry name" value="PYR_CT"/>
    <property type="match status" value="1"/>
</dbReference>
<dbReference type="PROSITE" id="PS00815">
    <property type="entry name" value="AIPM_HOMOCIT_SYNTH_1"/>
    <property type="match status" value="1"/>
</dbReference>
<evidence type="ECO:0000256" key="7">
    <source>
        <dbReference type="ARBA" id="ARBA00023211"/>
    </source>
</evidence>
<sequence>MSRDTITILDTTLRDGEQSPGINLNLQDKVDIARILEQLKVDVIEAGFAASSDGDFEAIKAVARTVKDSTVCSLSRAVERDIERTAEAVRPAKSGRIHIVLSTSPVHMKYKLQQQPEAVLEQGVAAVKYARKFGSDIEFSCEDASRSEFEFLKRMVEAVIKAGVTTISLPDTVGFSMPPEYGGLIGRLLNEVPNADKATFSAHCHDDLGLAVANSLAAVAAGARQVECTVNGIGERAGNASLEEVVMAIKTRHDLLKVRTGVETRFLVPASRLVAERTGFEVQRNKAIVGKNAFAHESGIHQDGMLKNPLTYQIMAPETVGGEDYQLVLGKHSGRAGYRSEMERLGVKFSSDAALSEAFRRFKKIADQKTHLDDRDLLATVNSPTV</sequence>
<comment type="pathway">
    <text evidence="1">Amino-acid biosynthesis; L-leucine biosynthesis; L-leucine from 3-methyl-2-oxobutanoate: step 1/4.</text>
</comment>
<reference evidence="11 12" key="1">
    <citation type="submission" date="2021-12" db="EMBL/GenBank/DDBJ databases">
        <title>Discovery of the Pendulisporaceae a myxobacterial family with distinct sporulation behavior and unique specialized metabolism.</title>
        <authorList>
            <person name="Garcia R."/>
            <person name="Popoff A."/>
            <person name="Bader C.D."/>
            <person name="Loehr J."/>
            <person name="Walesch S."/>
            <person name="Walt C."/>
            <person name="Boldt J."/>
            <person name="Bunk B."/>
            <person name="Haeckl F.J.F.P.J."/>
            <person name="Gunesch A.P."/>
            <person name="Birkelbach J."/>
            <person name="Nuebel U."/>
            <person name="Pietschmann T."/>
            <person name="Bach T."/>
            <person name="Mueller R."/>
        </authorList>
    </citation>
    <scope>NUCLEOTIDE SEQUENCE [LARGE SCALE GENOMIC DNA]</scope>
    <source>
        <strain evidence="11 12">MSr11954</strain>
    </source>
</reference>
<evidence type="ECO:0000256" key="1">
    <source>
        <dbReference type="ARBA" id="ARBA00004689"/>
    </source>
</evidence>
<proteinExistence type="inferred from homology"/>
<feature type="domain" description="Pyruvate carboxyltransferase" evidence="10">
    <location>
        <begin position="6"/>
        <end position="268"/>
    </location>
</feature>
<evidence type="ECO:0000256" key="8">
    <source>
        <dbReference type="ARBA" id="ARBA00023304"/>
    </source>
</evidence>
<gene>
    <name evidence="11" type="ORF">LZC94_07330</name>
</gene>
<keyword evidence="7" id="KW-0464">Manganese</keyword>
<evidence type="ECO:0000256" key="5">
    <source>
        <dbReference type="ARBA" id="ARBA00022605"/>
    </source>
</evidence>
<evidence type="ECO:0000256" key="6">
    <source>
        <dbReference type="ARBA" id="ARBA00022679"/>
    </source>
</evidence>
<dbReference type="Pfam" id="PF22617">
    <property type="entry name" value="HCS_D2"/>
    <property type="match status" value="1"/>
</dbReference>
<name>A0ABZ2M1I1_9BACT</name>
<dbReference type="NCBIfam" id="NF002086">
    <property type="entry name" value="PRK00915.1-3"/>
    <property type="match status" value="1"/>
</dbReference>
<evidence type="ECO:0000256" key="9">
    <source>
        <dbReference type="RuleBase" id="RU003523"/>
    </source>
</evidence>
<dbReference type="Pfam" id="PF00682">
    <property type="entry name" value="HMGL-like"/>
    <property type="match status" value="1"/>
</dbReference>
<dbReference type="InterPro" id="IPR000891">
    <property type="entry name" value="PYR_CT"/>
</dbReference>
<keyword evidence="12" id="KW-1185">Reference proteome</keyword>
<protein>
    <recommendedName>
        <fullName evidence="3">2-isopropylmalate synthase</fullName>
        <ecNumber evidence="3">2.3.3.13</ecNumber>
    </recommendedName>
</protein>
<keyword evidence="11" id="KW-0012">Acyltransferase</keyword>
<comment type="similarity">
    <text evidence="2">Belongs to the alpha-IPM synthase/homocitrate synthase family. LeuA type 1 subfamily.</text>
</comment>
<keyword evidence="6 9" id="KW-0808">Transferase</keyword>
<dbReference type="CDD" id="cd07940">
    <property type="entry name" value="DRE_TIM_IPMS"/>
    <property type="match status" value="1"/>
</dbReference>
<dbReference type="InterPro" id="IPR002034">
    <property type="entry name" value="AIPM/Hcit_synth_CS"/>
</dbReference>
<evidence type="ECO:0000313" key="11">
    <source>
        <dbReference type="EMBL" id="WXB17078.1"/>
    </source>
</evidence>
<dbReference type="InterPro" id="IPR050073">
    <property type="entry name" value="2-IPM_HCS-like"/>
</dbReference>
<dbReference type="EMBL" id="CP089984">
    <property type="protein sequence ID" value="WXB17078.1"/>
    <property type="molecule type" value="Genomic_DNA"/>
</dbReference>
<keyword evidence="5" id="KW-0028">Amino-acid biosynthesis</keyword>
<dbReference type="Gene3D" id="1.10.238.260">
    <property type="match status" value="1"/>
</dbReference>
<evidence type="ECO:0000259" key="10">
    <source>
        <dbReference type="PROSITE" id="PS50991"/>
    </source>
</evidence>
<dbReference type="RefSeq" id="WP_394826708.1">
    <property type="nucleotide sequence ID" value="NZ_CP089984.1"/>
</dbReference>
<dbReference type="SUPFAM" id="SSF51569">
    <property type="entry name" value="Aldolase"/>
    <property type="match status" value="1"/>
</dbReference>
<dbReference type="GO" id="GO:0003852">
    <property type="term" value="F:2-isopropylmalate synthase activity"/>
    <property type="evidence" value="ECO:0007669"/>
    <property type="project" value="UniProtKB-EC"/>
</dbReference>
<evidence type="ECO:0000256" key="2">
    <source>
        <dbReference type="ARBA" id="ARBA00009396"/>
    </source>
</evidence>
<dbReference type="Gene3D" id="3.20.20.70">
    <property type="entry name" value="Aldolase class I"/>
    <property type="match status" value="1"/>
</dbReference>
<dbReference type="InterPro" id="IPR054691">
    <property type="entry name" value="LeuA/HCS_post-cat"/>
</dbReference>
<dbReference type="InterPro" id="IPR013785">
    <property type="entry name" value="Aldolase_TIM"/>
</dbReference>
<dbReference type="PANTHER" id="PTHR10277">
    <property type="entry name" value="HOMOCITRATE SYNTHASE-RELATED"/>
    <property type="match status" value="1"/>
</dbReference>
<accession>A0ABZ2M1I1</accession>
<keyword evidence="8" id="KW-0100">Branched-chain amino acid biosynthesis</keyword>
<keyword evidence="4" id="KW-0432">Leucine biosynthesis</keyword>
<evidence type="ECO:0000256" key="4">
    <source>
        <dbReference type="ARBA" id="ARBA00022430"/>
    </source>
</evidence>
<dbReference type="Proteomes" id="UP001370348">
    <property type="component" value="Chromosome"/>
</dbReference>
<dbReference type="PROSITE" id="PS00816">
    <property type="entry name" value="AIPM_HOMOCIT_SYNTH_2"/>
    <property type="match status" value="1"/>
</dbReference>
<dbReference type="PANTHER" id="PTHR10277:SF9">
    <property type="entry name" value="2-ISOPROPYLMALATE SYNTHASE 1, CHLOROPLASTIC-RELATED"/>
    <property type="match status" value="1"/>
</dbReference>
<evidence type="ECO:0000256" key="3">
    <source>
        <dbReference type="ARBA" id="ARBA00012973"/>
    </source>
</evidence>